<feature type="region of interest" description="Disordered" evidence="1">
    <location>
        <begin position="13"/>
        <end position="32"/>
    </location>
</feature>
<keyword evidence="4" id="KW-1185">Reference proteome</keyword>
<evidence type="ECO:0000256" key="1">
    <source>
        <dbReference type="SAM" id="MobiDB-lite"/>
    </source>
</evidence>
<evidence type="ECO:0000313" key="4">
    <source>
        <dbReference type="Proteomes" id="UP000572051"/>
    </source>
</evidence>
<dbReference type="AlphaFoldDB" id="A0A7Z0ETL9"/>
<proteinExistence type="predicted"/>
<feature type="domain" description="DUF1918" evidence="2">
    <location>
        <begin position="1"/>
        <end position="60"/>
    </location>
</feature>
<accession>A0A7Z0ETL9</accession>
<comment type="caution">
    <text evidence="3">The sequence shown here is derived from an EMBL/GenBank/DDBJ whole genome shotgun (WGS) entry which is preliminary data.</text>
</comment>
<dbReference type="Pfam" id="PF08962">
    <property type="entry name" value="Rv2632c-like"/>
    <property type="match status" value="1"/>
</dbReference>
<dbReference type="Pfam" id="PF08940">
    <property type="entry name" value="DUF1918"/>
    <property type="match status" value="1"/>
</dbReference>
<sequence>MRAEVGDRLVVESPRADTHRRTGVVTKVQGDGGSPPYQVHWLDAVGGHDALVYPGPDAHIEHTPGRTGTDTEETQAMQTMKRWDVDVVVAEETEGDTARTWAEVGLVADDGTALRGHGMSRKHPADLDVPEIGEELAVSRALSDLSRQLRQVAAEDINDNTGTPWRPT</sequence>
<dbReference type="RefSeq" id="WP_179829253.1">
    <property type="nucleotide sequence ID" value="NZ_JACCFS010000001.1"/>
</dbReference>
<dbReference type="Gene3D" id="3.30.160.240">
    <property type="entry name" value="Rv1738"/>
    <property type="match status" value="1"/>
</dbReference>
<dbReference type="Gene3D" id="2.30.30.440">
    <property type="entry name" value="Domain of unknown function DUF1918"/>
    <property type="match status" value="1"/>
</dbReference>
<organism evidence="3 4">
    <name type="scientific">Nocardiopsis aegyptia</name>
    <dbReference type="NCBI Taxonomy" id="220378"/>
    <lineage>
        <taxon>Bacteria</taxon>
        <taxon>Bacillati</taxon>
        <taxon>Actinomycetota</taxon>
        <taxon>Actinomycetes</taxon>
        <taxon>Streptosporangiales</taxon>
        <taxon>Nocardiopsidaceae</taxon>
        <taxon>Nocardiopsis</taxon>
    </lineage>
</organism>
<dbReference type="InterPro" id="IPR015057">
    <property type="entry name" value="Rv2632c-like"/>
</dbReference>
<gene>
    <name evidence="3" type="ORF">HNR10_005932</name>
</gene>
<dbReference type="SUPFAM" id="SSF50118">
    <property type="entry name" value="Cell growth inhibitor/plasmid maintenance toxic component"/>
    <property type="match status" value="1"/>
</dbReference>
<dbReference type="SUPFAM" id="SSF143212">
    <property type="entry name" value="Rv2632c-like"/>
    <property type="match status" value="1"/>
</dbReference>
<name>A0A7Z0ETL9_9ACTN</name>
<dbReference type="EMBL" id="JACCFS010000001">
    <property type="protein sequence ID" value="NYJ38051.1"/>
    <property type="molecule type" value="Genomic_DNA"/>
</dbReference>
<dbReference type="Proteomes" id="UP000572051">
    <property type="component" value="Unassembled WGS sequence"/>
</dbReference>
<dbReference type="InterPro" id="IPR038070">
    <property type="entry name" value="Rv2632c-like_sf"/>
</dbReference>
<evidence type="ECO:0000313" key="3">
    <source>
        <dbReference type="EMBL" id="NYJ38051.1"/>
    </source>
</evidence>
<protein>
    <recommendedName>
        <fullName evidence="2">DUF1918 domain-containing protein</fullName>
    </recommendedName>
</protein>
<reference evidence="3 4" key="1">
    <citation type="submission" date="2020-07" db="EMBL/GenBank/DDBJ databases">
        <title>Sequencing the genomes of 1000 actinobacteria strains.</title>
        <authorList>
            <person name="Klenk H.-P."/>
        </authorList>
    </citation>
    <scope>NUCLEOTIDE SEQUENCE [LARGE SCALE GENOMIC DNA]</scope>
    <source>
        <strain evidence="3 4">DSM 44442</strain>
    </source>
</reference>
<dbReference type="InterPro" id="IPR015035">
    <property type="entry name" value="DUF1918"/>
</dbReference>
<evidence type="ECO:0000259" key="2">
    <source>
        <dbReference type="Pfam" id="PF08940"/>
    </source>
</evidence>